<dbReference type="Gene3D" id="3.30.420.10">
    <property type="entry name" value="Ribonuclease H-like superfamily/Ribonuclease H"/>
    <property type="match status" value="1"/>
</dbReference>
<proteinExistence type="predicted"/>
<dbReference type="OrthoDB" id="784375at2"/>
<accession>A0A1C3ZXN2</accession>
<reference evidence="1 2" key="1">
    <citation type="submission" date="2016-08" db="EMBL/GenBank/DDBJ databases">
        <authorList>
            <person name="Seilhamer J.J."/>
        </authorList>
    </citation>
    <scope>NUCLEOTIDE SEQUENCE [LARGE SCALE GENOMIC DNA]</scope>
    <source>
        <strain evidence="1 2">A37T2</strain>
    </source>
</reference>
<dbReference type="EMBL" id="FMAR01000001">
    <property type="protein sequence ID" value="SCB87164.1"/>
    <property type="molecule type" value="Genomic_DNA"/>
</dbReference>
<dbReference type="Proteomes" id="UP000242818">
    <property type="component" value="Unassembled WGS sequence"/>
</dbReference>
<evidence type="ECO:0008006" key="3">
    <source>
        <dbReference type="Google" id="ProtNLM"/>
    </source>
</evidence>
<sequence>MRNHTLNLFKVNNLSDLNFSYKLVEFNLPYLEGQEDRFNKQLQKISQQVALLSGGPAALIKRENRYWIAIPADKIFEETSINVVPYNIRVSLLPDVYQVNASSIDKNNVDVIYKFLDFEIRKQLSRNLRIWKLNSSQFFLKQPIVSRTDSIIDIYEGFSYKLVLLHGSTFYICIDLSTKYVDRHVLSYYVNTGNVQTIGNSFKGKRFLYLNGDNWYATELEGFGEDIQSHEFNNNGDSISVYNYILNNARTRKEDIKRVLKPSDLTILYKYPGRTMEPHSGACSLAKMLYSTQDKEVQSLHRYSIKDPNIRFEAIGKYIREYFQNIRYGNIALKISLNPLVEKVPNFSMPELKYNNDRTLKAGHYSNGANTTLREFAGERKHLLIENGVINKSMFDEQFLIVPDSMDRKLVEAFKKNAEHQIKALAPAFTSFTVIRYPVRANQAATFQIQEIEHILRRQNALNGFALFVLPDMTSESPRSARSFHDCLKNQFYPDLKVQCASAYKINSFFRSFPNAEAQNMFEYRVPEDKKPKFKSYLTNLVLEHLIVNRKWPYALSKNLHYDIYIGIDVHDRYAGFTFFFKNGENIFFFPEQVPLKNRSQRSEKLKANLLNKVIYEKLKMFIPKFCPTPNGIVIIRDGRSFGEENKALSSVISSLATDGLVDLSQIKYSVIDLHKQSAVPLRIASHTNGFNKLENPIAGAFKKINETEAFLYNTGFPFQIRGSAKPLHLTQIVGNTEFPKVIEDIFCQSILAFSAPDRSNSLPITIKLIDTLLEPLSGAIEGVEEEEEFEDSLGNY</sequence>
<dbReference type="SUPFAM" id="SSF53098">
    <property type="entry name" value="Ribonuclease H-like"/>
    <property type="match status" value="1"/>
</dbReference>
<protein>
    <recommendedName>
        <fullName evidence="3">Piwi domain-containing protein</fullName>
    </recommendedName>
</protein>
<gene>
    <name evidence="1" type="ORF">GA0116948_101600</name>
</gene>
<dbReference type="InterPro" id="IPR012337">
    <property type="entry name" value="RNaseH-like_sf"/>
</dbReference>
<evidence type="ECO:0000313" key="1">
    <source>
        <dbReference type="EMBL" id="SCB87164.1"/>
    </source>
</evidence>
<dbReference type="STRING" id="1335309.GA0116948_101600"/>
<dbReference type="AlphaFoldDB" id="A0A1C3ZXN2"/>
<name>A0A1C3ZXN2_9BACT</name>
<organism evidence="1 2">
    <name type="scientific">Chitinophaga costaii</name>
    <dbReference type="NCBI Taxonomy" id="1335309"/>
    <lineage>
        <taxon>Bacteria</taxon>
        <taxon>Pseudomonadati</taxon>
        <taxon>Bacteroidota</taxon>
        <taxon>Chitinophagia</taxon>
        <taxon>Chitinophagales</taxon>
        <taxon>Chitinophagaceae</taxon>
        <taxon>Chitinophaga</taxon>
    </lineage>
</organism>
<keyword evidence="2" id="KW-1185">Reference proteome</keyword>
<dbReference type="GO" id="GO:0003676">
    <property type="term" value="F:nucleic acid binding"/>
    <property type="evidence" value="ECO:0007669"/>
    <property type="project" value="InterPro"/>
</dbReference>
<dbReference type="InterPro" id="IPR036397">
    <property type="entry name" value="RNaseH_sf"/>
</dbReference>
<dbReference type="RefSeq" id="WP_089708808.1">
    <property type="nucleotide sequence ID" value="NZ_FMAR01000001.1"/>
</dbReference>
<dbReference type="SMR" id="A0A1C3ZXN2"/>
<evidence type="ECO:0000313" key="2">
    <source>
        <dbReference type="Proteomes" id="UP000242818"/>
    </source>
</evidence>